<evidence type="ECO:0000259" key="1">
    <source>
        <dbReference type="Pfam" id="PF13843"/>
    </source>
</evidence>
<dbReference type="AlphaFoldDB" id="A0A1B6CKQ2"/>
<feature type="domain" description="PiggyBac transposable element-derived protein" evidence="1">
    <location>
        <begin position="1"/>
        <end position="123"/>
    </location>
</feature>
<accession>A0A1B6CKQ2</accession>
<proteinExistence type="predicted"/>
<name>A0A1B6CKQ2_9HEMI</name>
<reference evidence="2" key="1">
    <citation type="submission" date="2015-12" db="EMBL/GenBank/DDBJ databases">
        <title>De novo transcriptome assembly of four potential Pierce s Disease insect vectors from Arizona vineyards.</title>
        <authorList>
            <person name="Tassone E.E."/>
        </authorList>
    </citation>
    <scope>NUCLEOTIDE SEQUENCE</scope>
</reference>
<organism evidence="2">
    <name type="scientific">Clastoptera arizonana</name>
    <name type="common">Arizona spittle bug</name>
    <dbReference type="NCBI Taxonomy" id="38151"/>
    <lineage>
        <taxon>Eukaryota</taxon>
        <taxon>Metazoa</taxon>
        <taxon>Ecdysozoa</taxon>
        <taxon>Arthropoda</taxon>
        <taxon>Hexapoda</taxon>
        <taxon>Insecta</taxon>
        <taxon>Pterygota</taxon>
        <taxon>Neoptera</taxon>
        <taxon>Paraneoptera</taxon>
        <taxon>Hemiptera</taxon>
        <taxon>Auchenorrhyncha</taxon>
        <taxon>Cercopoidea</taxon>
        <taxon>Clastopteridae</taxon>
        <taxon>Clastoptera</taxon>
    </lineage>
</organism>
<dbReference type="Pfam" id="PF13843">
    <property type="entry name" value="DDE_Tnp_1_7"/>
    <property type="match status" value="1"/>
</dbReference>
<evidence type="ECO:0000313" key="2">
    <source>
        <dbReference type="EMBL" id="JAS14059.1"/>
    </source>
</evidence>
<sequence length="147" mass="16780">MILWHGRLYFRQYIKGKRHKYGLKLYSLCDPHGLILKFFLYWGVLEDFGGKGLVANVVLKLMLDKLNVGHSLFMDNYYNSFPLETALLRLGTYCTGTLRMDRKYISPEVKSAKLKKGKQSVGMPKMSCAENGRTSGLYRTNVGLLSS</sequence>
<gene>
    <name evidence="2" type="ORF">g.4096</name>
</gene>
<dbReference type="PANTHER" id="PTHR46599:SF3">
    <property type="entry name" value="PIGGYBAC TRANSPOSABLE ELEMENT-DERIVED PROTEIN 4"/>
    <property type="match status" value="1"/>
</dbReference>
<dbReference type="EMBL" id="GEDC01023239">
    <property type="protein sequence ID" value="JAS14059.1"/>
    <property type="molecule type" value="Transcribed_RNA"/>
</dbReference>
<dbReference type="PANTHER" id="PTHR46599">
    <property type="entry name" value="PIGGYBAC TRANSPOSABLE ELEMENT-DERIVED PROTEIN 4"/>
    <property type="match status" value="1"/>
</dbReference>
<protein>
    <recommendedName>
        <fullName evidence="1">PiggyBac transposable element-derived protein domain-containing protein</fullName>
    </recommendedName>
</protein>
<dbReference type="InterPro" id="IPR029526">
    <property type="entry name" value="PGBD"/>
</dbReference>